<feature type="compositionally biased region" description="Polar residues" evidence="1">
    <location>
        <begin position="220"/>
        <end position="229"/>
    </location>
</feature>
<dbReference type="FunFam" id="3.30.1330.30:FF:000004">
    <property type="entry name" value="selenocysteine insertion sequence-binding protein 2"/>
    <property type="match status" value="1"/>
</dbReference>
<dbReference type="SUPFAM" id="SSF55315">
    <property type="entry name" value="L30e-like"/>
    <property type="match status" value="1"/>
</dbReference>
<dbReference type="GO" id="GO:0003730">
    <property type="term" value="F:mRNA 3'-UTR binding"/>
    <property type="evidence" value="ECO:0007669"/>
    <property type="project" value="TreeGrafter"/>
</dbReference>
<dbReference type="OrthoDB" id="263617at2759"/>
<dbReference type="InterPro" id="IPR040051">
    <property type="entry name" value="SECISBP2"/>
</dbReference>
<organism evidence="3 4">
    <name type="scientific">Brachionus calyciflorus</name>
    <dbReference type="NCBI Taxonomy" id="104777"/>
    <lineage>
        <taxon>Eukaryota</taxon>
        <taxon>Metazoa</taxon>
        <taxon>Spiralia</taxon>
        <taxon>Gnathifera</taxon>
        <taxon>Rotifera</taxon>
        <taxon>Eurotatoria</taxon>
        <taxon>Monogononta</taxon>
        <taxon>Pseudotrocha</taxon>
        <taxon>Ploima</taxon>
        <taxon>Brachionidae</taxon>
        <taxon>Brachionus</taxon>
    </lineage>
</organism>
<dbReference type="InterPro" id="IPR029064">
    <property type="entry name" value="Ribosomal_eL30-like_sf"/>
</dbReference>
<dbReference type="AlphaFoldDB" id="A0A813MF25"/>
<feature type="compositionally biased region" description="Basic residues" evidence="1">
    <location>
        <begin position="207"/>
        <end position="217"/>
    </location>
</feature>
<dbReference type="Pfam" id="PF01248">
    <property type="entry name" value="Ribosomal_L7Ae"/>
    <property type="match status" value="1"/>
</dbReference>
<feature type="compositionally biased region" description="Acidic residues" evidence="1">
    <location>
        <begin position="876"/>
        <end position="885"/>
    </location>
</feature>
<evidence type="ECO:0000259" key="2">
    <source>
        <dbReference type="Pfam" id="PF01248"/>
    </source>
</evidence>
<protein>
    <recommendedName>
        <fullName evidence="2">Ribosomal protein eL8/eL30/eS12/Gadd45 domain-containing protein</fullName>
    </recommendedName>
</protein>
<dbReference type="PANTHER" id="PTHR13284">
    <property type="entry name" value="GH01354P"/>
    <property type="match status" value="1"/>
</dbReference>
<feature type="region of interest" description="Disordered" evidence="1">
    <location>
        <begin position="84"/>
        <end position="121"/>
    </location>
</feature>
<gene>
    <name evidence="3" type="ORF">OXX778_LOCUS1790</name>
</gene>
<feature type="region of interest" description="Disordered" evidence="1">
    <location>
        <begin position="874"/>
        <end position="897"/>
    </location>
</feature>
<dbReference type="GO" id="GO:0035368">
    <property type="term" value="F:selenocysteine insertion sequence binding"/>
    <property type="evidence" value="ECO:0007669"/>
    <property type="project" value="InterPro"/>
</dbReference>
<dbReference type="GO" id="GO:0005739">
    <property type="term" value="C:mitochondrion"/>
    <property type="evidence" value="ECO:0007669"/>
    <property type="project" value="TreeGrafter"/>
</dbReference>
<feature type="region of interest" description="Disordered" evidence="1">
    <location>
        <begin position="284"/>
        <end position="309"/>
    </location>
</feature>
<feature type="region of interest" description="Disordered" evidence="1">
    <location>
        <begin position="341"/>
        <end position="389"/>
    </location>
</feature>
<dbReference type="PANTHER" id="PTHR13284:SF4">
    <property type="entry name" value="C2H2-TYPE DOMAIN-CONTAINING PROTEIN"/>
    <property type="match status" value="1"/>
</dbReference>
<feature type="domain" description="Ribosomal protein eL8/eL30/eS12/Gadd45" evidence="2">
    <location>
        <begin position="544"/>
        <end position="638"/>
    </location>
</feature>
<dbReference type="InterPro" id="IPR004038">
    <property type="entry name" value="Ribosomal_eL8/eL30/eS12/Gad45"/>
</dbReference>
<feature type="compositionally biased region" description="Low complexity" evidence="1">
    <location>
        <begin position="84"/>
        <end position="98"/>
    </location>
</feature>
<evidence type="ECO:0000313" key="3">
    <source>
        <dbReference type="EMBL" id="CAF0717197.1"/>
    </source>
</evidence>
<dbReference type="GO" id="GO:0001514">
    <property type="term" value="P:selenocysteine incorporation"/>
    <property type="evidence" value="ECO:0007669"/>
    <property type="project" value="UniProtKB-ARBA"/>
</dbReference>
<evidence type="ECO:0000256" key="1">
    <source>
        <dbReference type="SAM" id="MobiDB-lite"/>
    </source>
</evidence>
<sequence>MKSLSPNAEEFVPLSFSQRNIIPQQPLQTFFIDPSNGTTSPVVHLGYQNISYGYQTNQNFYNFYNPNPIFVPPPHPNRFFYPNSNYQKSQNFQNNSKQSNRKPENKSKPRKKHNFKNNTPNFDLNDFPVLCKNESEKVTPINVEPLKKEEDGLLKKDVKFVNFIKESVEQNYLTENESKPKETKAPSFKDAILSSNKVAENIEEKKTKKNKKKNKKKTSTESQVEAPTNQTIVNKEQFLLNINEFPDLGTTIKPDLNRSFTDDRHQSDAYSSDATLDANAYRLRSQSQASRAEPTPTNQPKTSSKKLNQPLTIEFANMISALQKDQYNSKYKANNFVPRIHTTTRPTFNPLTDRPGHNTGHLVNPLDPSSILKRGKEREKPKSKKKSTLKKIILREREEKRKKIENNLIHENQSEDEETSIPNISYLFLSPRKAEEISENENEDNINGCEIDESDVNTEILSPISQPSPLSINGYNPSPYANLNYISNEKTLVLLEKLEEQVKQKIHSRKFREYCNQIVNKDIDEVCLALLHDIVRFQDRLYHKYPNKAKVKRRYVMGIREVTKHLKLQKLKCVIIAPNCEKIESKGGLDDAINLIIQNSIEQNVPFLFALGRRDLGKAVKKLVPISVIGIFDYSGAEEHFKRLVQLANNAKLAYQDMIEELEREECEYFLNTQDSKLNFEPIKDKIDDLPTNNQSYKVTNFNPKIPSHMAHSRTPSNGSNISIEPFYHMNYHTHSRSASGNFNYGHTNTIGGHSRAASGGGIGPGGLNLDLLAGNKNWTHSRTPSNCSNISFISRMSEPMSESGVNIGINSNSTATQAAVQFYTEQVRQEMKKNSETSTLVGGEDESKINEINEGDKISESLTNLHLGCISEMDAGNDADTEDYNESKAKMKQFKD</sequence>
<dbReference type="Gene3D" id="3.30.1330.30">
    <property type="match status" value="1"/>
</dbReference>
<dbReference type="GO" id="GO:1990904">
    <property type="term" value="C:ribonucleoprotein complex"/>
    <property type="evidence" value="ECO:0007669"/>
    <property type="project" value="TreeGrafter"/>
</dbReference>
<reference evidence="3" key="1">
    <citation type="submission" date="2021-02" db="EMBL/GenBank/DDBJ databases">
        <authorList>
            <person name="Nowell W R."/>
        </authorList>
    </citation>
    <scope>NUCLEOTIDE SEQUENCE</scope>
    <source>
        <strain evidence="3">Ploen Becks lab</strain>
    </source>
</reference>
<feature type="compositionally biased region" description="Polar residues" evidence="1">
    <location>
        <begin position="341"/>
        <end position="350"/>
    </location>
</feature>
<accession>A0A813MF25</accession>
<dbReference type="GO" id="GO:0043021">
    <property type="term" value="F:ribonucleoprotein complex binding"/>
    <property type="evidence" value="ECO:0007669"/>
    <property type="project" value="TreeGrafter"/>
</dbReference>
<name>A0A813MF25_9BILA</name>
<comment type="caution">
    <text evidence="3">The sequence shown here is derived from an EMBL/GenBank/DDBJ whole genome shotgun (WGS) entry which is preliminary data.</text>
</comment>
<dbReference type="EMBL" id="CAJNOC010000124">
    <property type="protein sequence ID" value="CAF0717197.1"/>
    <property type="molecule type" value="Genomic_DNA"/>
</dbReference>
<keyword evidence="4" id="KW-1185">Reference proteome</keyword>
<feature type="compositionally biased region" description="Basic and acidic residues" evidence="1">
    <location>
        <begin position="886"/>
        <end position="897"/>
    </location>
</feature>
<evidence type="ECO:0000313" key="4">
    <source>
        <dbReference type="Proteomes" id="UP000663879"/>
    </source>
</evidence>
<proteinExistence type="predicted"/>
<dbReference type="Proteomes" id="UP000663879">
    <property type="component" value="Unassembled WGS sequence"/>
</dbReference>
<feature type="region of interest" description="Disordered" evidence="1">
    <location>
        <begin position="199"/>
        <end position="229"/>
    </location>
</feature>